<gene>
    <name evidence="1" type="ORF">MsAm2_14230</name>
</gene>
<dbReference type="Proteomes" id="UP001304970">
    <property type="component" value="Chromosome"/>
</dbReference>
<dbReference type="AlphaFoldDB" id="A0AA96ZW54"/>
<name>A0AA96ZW54_9EURY</name>
<sequence>MKKIMNLIISLIVLMALVVPSMAQISNNEKFDLSELSVISVSNTQNISEQEAFKMAQKITWAIEKQNEQEIQSSVNVNSQKFLQKSQLAAVTTATPIKLGTNVTFTTADCGDFGKSRWGSSIMFNGSDYNLSSRQAREVAMSGPAGAGGCGAWSWVGKSFYVNGTGSKAANIRMSGQLYGLTTAFGGGSSNTLVELVVLDQTTGTSYSTTIYQQSGGAVSWSEVNRSFNNGVTVNLQGGHQYIAYLKISGSAATYGAGEAGSDFGPWDMDNNGESVKYSNIVVSF</sequence>
<accession>A0AA96ZW54</accession>
<proteinExistence type="predicted"/>
<reference evidence="1 2" key="1">
    <citation type="submission" date="2023-07" db="EMBL/GenBank/DDBJ databases">
        <title>Closed genome sequence of Methanosarcinaceae archaeon Am2.</title>
        <authorList>
            <person name="Poehlein A."/>
            <person name="Protasov E."/>
            <person name="Platt K."/>
            <person name="Reeh H."/>
            <person name="Daniel R."/>
            <person name="Brune A."/>
        </authorList>
    </citation>
    <scope>NUCLEOTIDE SEQUENCE [LARGE SCALE GENOMIC DNA]</scope>
    <source>
        <strain evidence="1 2">Am2</strain>
    </source>
</reference>
<organism evidence="1 2">
    <name type="scientific">Methanolapillus ohkumae</name>
    <dbReference type="NCBI Taxonomy" id="3028298"/>
    <lineage>
        <taxon>Archaea</taxon>
        <taxon>Methanobacteriati</taxon>
        <taxon>Methanobacteriota</taxon>
        <taxon>Stenosarchaea group</taxon>
        <taxon>Methanomicrobia</taxon>
        <taxon>Methanosarcinales</taxon>
        <taxon>Methanosarcinaceae</taxon>
        <taxon>Methanolapillus</taxon>
    </lineage>
</organism>
<keyword evidence="2" id="KW-1185">Reference proteome</keyword>
<dbReference type="GeneID" id="89228847"/>
<evidence type="ECO:0000313" key="1">
    <source>
        <dbReference type="EMBL" id="WNY27620.1"/>
    </source>
</evidence>
<dbReference type="RefSeq" id="WP_338097578.1">
    <property type="nucleotide sequence ID" value="NZ_CP131061.1"/>
</dbReference>
<protein>
    <submittedName>
        <fullName evidence="1">Uncharacterized protein</fullName>
    </submittedName>
</protein>
<evidence type="ECO:0000313" key="2">
    <source>
        <dbReference type="Proteomes" id="UP001304970"/>
    </source>
</evidence>
<dbReference type="EMBL" id="CP131061">
    <property type="protein sequence ID" value="WNY27620.1"/>
    <property type="molecule type" value="Genomic_DNA"/>
</dbReference>